<dbReference type="GO" id="GO:0006396">
    <property type="term" value="P:RNA processing"/>
    <property type="evidence" value="ECO:0007669"/>
    <property type="project" value="InterPro"/>
</dbReference>
<accession>A0A316UFP6</accession>
<dbReference type="InterPro" id="IPR000504">
    <property type="entry name" value="RRM_dom"/>
</dbReference>
<evidence type="ECO:0000256" key="3">
    <source>
        <dbReference type="ARBA" id="ARBA00023242"/>
    </source>
</evidence>
<evidence type="ECO:0008006" key="11">
    <source>
        <dbReference type="Google" id="ProtNLM"/>
    </source>
</evidence>
<feature type="domain" description="HTH La-type RNA-binding" evidence="7">
    <location>
        <begin position="27"/>
        <end position="119"/>
    </location>
</feature>
<name>A0A316UFP6_9BASI</name>
<keyword evidence="2 4" id="KW-0694">RNA-binding</keyword>
<dbReference type="PANTHER" id="PTHR22792">
    <property type="entry name" value="LUPUS LA PROTEIN-RELATED"/>
    <property type="match status" value="1"/>
</dbReference>
<dbReference type="AlphaFoldDB" id="A0A316UFP6"/>
<dbReference type="InterPro" id="IPR035979">
    <property type="entry name" value="RBD_domain_sf"/>
</dbReference>
<evidence type="ECO:0000259" key="6">
    <source>
        <dbReference type="PROSITE" id="PS50102"/>
    </source>
</evidence>
<dbReference type="OrthoDB" id="439993at2759"/>
<dbReference type="PRINTS" id="PR00302">
    <property type="entry name" value="LUPUSLA"/>
</dbReference>
<dbReference type="InterPro" id="IPR014886">
    <property type="entry name" value="La_xRRM"/>
</dbReference>
<evidence type="ECO:0000256" key="5">
    <source>
        <dbReference type="SAM" id="MobiDB-lite"/>
    </source>
</evidence>
<dbReference type="PROSITE" id="PS51939">
    <property type="entry name" value="XRRM"/>
    <property type="match status" value="1"/>
</dbReference>
<keyword evidence="10" id="KW-1185">Reference proteome</keyword>
<evidence type="ECO:0000313" key="9">
    <source>
        <dbReference type="EMBL" id="PWN24050.1"/>
    </source>
</evidence>
<dbReference type="EMBL" id="KZ819321">
    <property type="protein sequence ID" value="PWN24050.1"/>
    <property type="molecule type" value="Genomic_DNA"/>
</dbReference>
<dbReference type="Pfam" id="PF00076">
    <property type="entry name" value="RRM_1"/>
    <property type="match status" value="1"/>
</dbReference>
<feature type="domain" description="XRRM" evidence="8">
    <location>
        <begin position="309"/>
        <end position="433"/>
    </location>
</feature>
<dbReference type="GO" id="GO:0005634">
    <property type="term" value="C:nucleus"/>
    <property type="evidence" value="ECO:0007669"/>
    <property type="project" value="UniProtKB-SubCell"/>
</dbReference>
<dbReference type="PROSITE" id="PS50102">
    <property type="entry name" value="RRM"/>
    <property type="match status" value="1"/>
</dbReference>
<dbReference type="SUPFAM" id="SSF54928">
    <property type="entry name" value="RNA-binding domain, RBD"/>
    <property type="match status" value="1"/>
</dbReference>
<feature type="domain" description="RRM" evidence="6">
    <location>
        <begin position="124"/>
        <end position="209"/>
    </location>
</feature>
<dbReference type="PROSITE" id="PS50961">
    <property type="entry name" value="HTH_LA"/>
    <property type="match status" value="1"/>
</dbReference>
<dbReference type="PANTHER" id="PTHR22792:SF140">
    <property type="entry name" value="ACHILLES, ISOFORM A"/>
    <property type="match status" value="1"/>
</dbReference>
<dbReference type="RefSeq" id="XP_025351210.1">
    <property type="nucleotide sequence ID" value="XM_025490570.1"/>
</dbReference>
<dbReference type="InterPro" id="IPR045180">
    <property type="entry name" value="La_dom_prot"/>
</dbReference>
<evidence type="ECO:0000259" key="8">
    <source>
        <dbReference type="PROSITE" id="PS51939"/>
    </source>
</evidence>
<dbReference type="Pfam" id="PF05383">
    <property type="entry name" value="La"/>
    <property type="match status" value="1"/>
</dbReference>
<dbReference type="SUPFAM" id="SSF46785">
    <property type="entry name" value="Winged helix' DNA-binding domain"/>
    <property type="match status" value="1"/>
</dbReference>
<dbReference type="InterPro" id="IPR036388">
    <property type="entry name" value="WH-like_DNA-bd_sf"/>
</dbReference>
<dbReference type="Gene3D" id="1.10.10.10">
    <property type="entry name" value="Winged helix-like DNA-binding domain superfamily/Winged helix DNA-binding domain"/>
    <property type="match status" value="1"/>
</dbReference>
<proteinExistence type="predicted"/>
<dbReference type="GO" id="GO:0003729">
    <property type="term" value="F:mRNA binding"/>
    <property type="evidence" value="ECO:0007669"/>
    <property type="project" value="TreeGrafter"/>
</dbReference>
<comment type="subcellular location">
    <subcellularLocation>
        <location evidence="1">Nucleus</location>
    </subcellularLocation>
</comment>
<evidence type="ECO:0000256" key="2">
    <source>
        <dbReference type="ARBA" id="ARBA00022884"/>
    </source>
</evidence>
<evidence type="ECO:0000256" key="4">
    <source>
        <dbReference type="PROSITE-ProRule" id="PRU00332"/>
    </source>
</evidence>
<evidence type="ECO:0000313" key="10">
    <source>
        <dbReference type="Proteomes" id="UP000245942"/>
    </source>
</evidence>
<protein>
    <recommendedName>
        <fullName evidence="11">La-domain-containing protein</fullName>
    </recommendedName>
</protein>
<dbReference type="Gene3D" id="3.30.70.330">
    <property type="match status" value="2"/>
</dbReference>
<dbReference type="SMART" id="SM00360">
    <property type="entry name" value="RRM"/>
    <property type="match status" value="1"/>
</dbReference>
<dbReference type="InterPro" id="IPR012677">
    <property type="entry name" value="Nucleotide-bd_a/b_plait_sf"/>
</dbReference>
<dbReference type="SMART" id="SM00715">
    <property type="entry name" value="LA"/>
    <property type="match status" value="1"/>
</dbReference>
<dbReference type="GeneID" id="37012304"/>
<dbReference type="InterPro" id="IPR002344">
    <property type="entry name" value="Lupus_La"/>
</dbReference>
<feature type="region of interest" description="Disordered" evidence="5">
    <location>
        <begin position="1"/>
        <end position="28"/>
    </location>
</feature>
<evidence type="ECO:0000256" key="1">
    <source>
        <dbReference type="ARBA" id="ARBA00004123"/>
    </source>
</evidence>
<reference evidence="9 10" key="1">
    <citation type="journal article" date="2018" name="Mol. Biol. Evol.">
        <title>Broad Genomic Sampling Reveals a Smut Pathogenic Ancestry of the Fungal Clade Ustilaginomycotina.</title>
        <authorList>
            <person name="Kijpornyongpan T."/>
            <person name="Mondo S.J."/>
            <person name="Barry K."/>
            <person name="Sandor L."/>
            <person name="Lee J."/>
            <person name="Lipzen A."/>
            <person name="Pangilinan J."/>
            <person name="LaButti K."/>
            <person name="Hainaut M."/>
            <person name="Henrissat B."/>
            <person name="Grigoriev I.V."/>
            <person name="Spatafora J.W."/>
            <person name="Aime M.C."/>
        </authorList>
    </citation>
    <scope>NUCLEOTIDE SEQUENCE [LARGE SCALE GENOMIC DNA]</scope>
    <source>
        <strain evidence="9 10">MCA 4718</strain>
    </source>
</reference>
<dbReference type="CDD" id="cd12291">
    <property type="entry name" value="RRM1_La"/>
    <property type="match status" value="1"/>
</dbReference>
<feature type="region of interest" description="Disordered" evidence="5">
    <location>
        <begin position="406"/>
        <end position="457"/>
    </location>
</feature>
<dbReference type="GO" id="GO:1990904">
    <property type="term" value="C:ribonucleoprotein complex"/>
    <property type="evidence" value="ECO:0007669"/>
    <property type="project" value="UniProtKB-UniRule"/>
</dbReference>
<dbReference type="InterPro" id="IPR036390">
    <property type="entry name" value="WH_DNA-bd_sf"/>
</dbReference>
<feature type="compositionally biased region" description="Basic and acidic residues" evidence="5">
    <location>
        <begin position="272"/>
        <end position="286"/>
    </location>
</feature>
<feature type="region of interest" description="Disordered" evidence="5">
    <location>
        <begin position="217"/>
        <end position="286"/>
    </location>
</feature>
<feature type="compositionally biased region" description="Basic and acidic residues" evidence="5">
    <location>
        <begin position="406"/>
        <end position="424"/>
    </location>
</feature>
<dbReference type="InterPro" id="IPR006630">
    <property type="entry name" value="La_HTH"/>
</dbReference>
<sequence length="457" mass="51168">MSDAATQDVKPIVKAEESAAPATTTAPLSVEEAEKETFRQIEFYFSDVNLPFDKFLWTLTRQNDGWVPLATLASFKRMRPMRDALGEEGIAKVMKASEFLELDEEAKKIRRKSPIQRQTDSYERSIYAKGFPEETETLQQELEKFFAQFGQINVVRMRREELARPKKFKGSVFVEFASMDEATKFLSKGKTDEGIKFGEAQLLVMSKDEYCQMKMKEKGIDPQAQAKRAPSGKAPLSRPGKFNAFTELAREEQGLPSSDEVRAQNAAAKSAPGEKKSAKPKRSDPLNFEFNDKMLVTREDETVDPATVEFPERSVIAFEGAGENGNWRELKESLLQVAPTSFVEFPAGATSGAAGFKSSLSDEDFEKIVAKDLKIGDKPLTWSRVEEDRARQFYVDRANFRAKVMLDRRELPTGNGRGDRDRGGEKRKRNGDEEFLGAKGGGEAPSLASKKTKTEGD</sequence>
<dbReference type="STRING" id="1684307.A0A316UFP6"/>
<evidence type="ECO:0000259" key="7">
    <source>
        <dbReference type="PROSITE" id="PS50961"/>
    </source>
</evidence>
<organism evidence="9 10">
    <name type="scientific">Pseudomicrostroma glucosiphilum</name>
    <dbReference type="NCBI Taxonomy" id="1684307"/>
    <lineage>
        <taxon>Eukaryota</taxon>
        <taxon>Fungi</taxon>
        <taxon>Dikarya</taxon>
        <taxon>Basidiomycota</taxon>
        <taxon>Ustilaginomycotina</taxon>
        <taxon>Exobasidiomycetes</taxon>
        <taxon>Microstromatales</taxon>
        <taxon>Microstromatales incertae sedis</taxon>
        <taxon>Pseudomicrostroma</taxon>
    </lineage>
</organism>
<gene>
    <name evidence="9" type="ORF">BCV69DRAFT_254931</name>
</gene>
<dbReference type="Proteomes" id="UP000245942">
    <property type="component" value="Unassembled WGS sequence"/>
</dbReference>
<keyword evidence="3" id="KW-0539">Nucleus</keyword>